<dbReference type="EC" id="1.3.1.105" evidence="3"/>
<dbReference type="Gene3D" id="3.40.50.720">
    <property type="entry name" value="NAD(P)-binding Rossmann-like Domain"/>
    <property type="match status" value="1"/>
</dbReference>
<evidence type="ECO:0000313" key="3">
    <source>
        <dbReference type="EMBL" id="KAJ8992818.1"/>
    </source>
</evidence>
<keyword evidence="1 3" id="KW-0560">Oxidoreductase</keyword>
<dbReference type="InterPro" id="IPR013154">
    <property type="entry name" value="ADH-like_N"/>
</dbReference>
<dbReference type="SUPFAM" id="SSF50129">
    <property type="entry name" value="GroES-like"/>
    <property type="match status" value="1"/>
</dbReference>
<proteinExistence type="predicted"/>
<evidence type="ECO:0000256" key="1">
    <source>
        <dbReference type="ARBA" id="ARBA00023002"/>
    </source>
</evidence>
<dbReference type="Pfam" id="PF13602">
    <property type="entry name" value="ADH_zinc_N_2"/>
    <property type="match status" value="1"/>
</dbReference>
<accession>A0AAN6IWM5</accession>
<dbReference type="InterPro" id="IPR011032">
    <property type="entry name" value="GroES-like_sf"/>
</dbReference>
<dbReference type="Pfam" id="PF08240">
    <property type="entry name" value="ADH_N"/>
    <property type="match status" value="1"/>
</dbReference>
<dbReference type="PROSITE" id="PS01162">
    <property type="entry name" value="QOR_ZETA_CRYSTAL"/>
    <property type="match status" value="1"/>
</dbReference>
<dbReference type="GO" id="GO:0102978">
    <property type="term" value="F:furaneol oxidoreductase activity"/>
    <property type="evidence" value="ECO:0007669"/>
    <property type="project" value="UniProtKB-EC"/>
</dbReference>
<comment type="caution">
    <text evidence="3">The sequence shown here is derived from an EMBL/GenBank/DDBJ whole genome shotgun (WGS) entry which is preliminary data.</text>
</comment>
<dbReference type="PANTHER" id="PTHR11695:SF294">
    <property type="entry name" value="RETICULON-4-INTERACTING PROTEIN 1, MITOCHONDRIAL"/>
    <property type="match status" value="1"/>
</dbReference>
<dbReference type="Gene3D" id="3.90.180.10">
    <property type="entry name" value="Medium-chain alcohol dehydrogenases, catalytic domain"/>
    <property type="match status" value="1"/>
</dbReference>
<dbReference type="InterPro" id="IPR050700">
    <property type="entry name" value="YIM1/Zinc_Alcohol_DH_Fams"/>
</dbReference>
<protein>
    <submittedName>
        <fullName evidence="3">Zinc ion binding</fullName>
        <ecNumber evidence="3">1.3.1.105</ecNumber>
    </submittedName>
</protein>
<dbReference type="CDD" id="cd08267">
    <property type="entry name" value="MDR1"/>
    <property type="match status" value="1"/>
</dbReference>
<organism evidence="3 4">
    <name type="scientific">Exophiala dermatitidis</name>
    <name type="common">Black yeast-like fungus</name>
    <name type="synonym">Wangiella dermatitidis</name>
    <dbReference type="NCBI Taxonomy" id="5970"/>
    <lineage>
        <taxon>Eukaryota</taxon>
        <taxon>Fungi</taxon>
        <taxon>Dikarya</taxon>
        <taxon>Ascomycota</taxon>
        <taxon>Pezizomycotina</taxon>
        <taxon>Eurotiomycetes</taxon>
        <taxon>Chaetothyriomycetidae</taxon>
        <taxon>Chaetothyriales</taxon>
        <taxon>Herpotrichiellaceae</taxon>
        <taxon>Exophiala</taxon>
    </lineage>
</organism>
<gene>
    <name evidence="3" type="primary">YIM1</name>
    <name evidence="3" type="ORF">HRR80_002863</name>
</gene>
<reference evidence="3" key="1">
    <citation type="submission" date="2023-01" db="EMBL/GenBank/DDBJ databases">
        <title>Exophiala dermititidis isolated from Cystic Fibrosis Patient.</title>
        <authorList>
            <person name="Kurbessoian T."/>
            <person name="Crocker A."/>
            <person name="Murante D."/>
            <person name="Hogan D.A."/>
            <person name="Stajich J.E."/>
        </authorList>
    </citation>
    <scope>NUCLEOTIDE SEQUENCE</scope>
    <source>
        <strain evidence="3">Ex8</strain>
    </source>
</reference>
<sequence>MTTPTSTPFNGIDASSRAIPKTHSAWTFTRAGDPTQILTLRNDMPTRDPASLKQGEALIKVSAVSLNAGMLGLMKFPHLTSRPWVPELEFAGTIVALPAVQGGSDPSGKGADAAAAAAVPKFQVGDKVVGARTFPDLFKYNGTLQEYLVSPVWVMAKVSESLGVNEASGLPAVGCTALQALKVAGVKKGDKVLITAASGGLGTMLVQVARAIVGKDGIVVGSCSGRNEEFVRGLGADETIDYTTHSPLHEYLAEHHSSKKFDAIFDVAGTSNDLFTYSPSYLVENGTFVLLGNLNLFKPSASFFSFLVWALGTNVNRYLPRLLGGIPRKFYFYSATPTGEDTGKIIEMAEKGEVKPAVDSVWKWEDAIKAYERAKSQRARGKIVIEVE</sequence>
<name>A0AAN6IWM5_EXODE</name>
<dbReference type="SMART" id="SM00829">
    <property type="entry name" value="PKS_ER"/>
    <property type="match status" value="1"/>
</dbReference>
<evidence type="ECO:0000259" key="2">
    <source>
        <dbReference type="SMART" id="SM00829"/>
    </source>
</evidence>
<dbReference type="Proteomes" id="UP001161757">
    <property type="component" value="Unassembled WGS sequence"/>
</dbReference>
<evidence type="ECO:0000313" key="4">
    <source>
        <dbReference type="Proteomes" id="UP001161757"/>
    </source>
</evidence>
<dbReference type="GO" id="GO:0008270">
    <property type="term" value="F:zinc ion binding"/>
    <property type="evidence" value="ECO:0007669"/>
    <property type="project" value="InterPro"/>
</dbReference>
<dbReference type="PANTHER" id="PTHR11695">
    <property type="entry name" value="ALCOHOL DEHYDROGENASE RELATED"/>
    <property type="match status" value="1"/>
</dbReference>
<dbReference type="SUPFAM" id="SSF51735">
    <property type="entry name" value="NAD(P)-binding Rossmann-fold domains"/>
    <property type="match status" value="1"/>
</dbReference>
<dbReference type="InterPro" id="IPR020843">
    <property type="entry name" value="ER"/>
</dbReference>
<feature type="domain" description="Enoyl reductase (ER)" evidence="2">
    <location>
        <begin position="35"/>
        <end position="385"/>
    </location>
</feature>
<dbReference type="GO" id="GO:0005739">
    <property type="term" value="C:mitochondrion"/>
    <property type="evidence" value="ECO:0007669"/>
    <property type="project" value="TreeGrafter"/>
</dbReference>
<dbReference type="InterPro" id="IPR002364">
    <property type="entry name" value="Quin_OxRdtase/zeta-crystal_CS"/>
</dbReference>
<dbReference type="AlphaFoldDB" id="A0AAN6IWM5"/>
<dbReference type="InterPro" id="IPR036291">
    <property type="entry name" value="NAD(P)-bd_dom_sf"/>
</dbReference>
<dbReference type="EMBL" id="JAJGCB010000004">
    <property type="protein sequence ID" value="KAJ8992818.1"/>
    <property type="molecule type" value="Genomic_DNA"/>
</dbReference>